<reference evidence="4" key="1">
    <citation type="submission" date="2011-07" db="EMBL/GenBank/DDBJ databases">
        <authorList>
            <consortium name="Caenorhabditis brenneri Sequencing and Analysis Consortium"/>
            <person name="Wilson R.K."/>
        </authorList>
    </citation>
    <scope>NUCLEOTIDE SEQUENCE [LARGE SCALE GENOMIC DNA]</scope>
    <source>
        <strain evidence="4">PB2801</strain>
    </source>
</reference>
<dbReference type="InterPro" id="IPR052664">
    <property type="entry name" value="BTB-MATH_domain_protein"/>
</dbReference>
<dbReference type="EMBL" id="GL379813">
    <property type="protein sequence ID" value="EGT44515.1"/>
    <property type="molecule type" value="Genomic_DNA"/>
</dbReference>
<evidence type="ECO:0000259" key="2">
    <source>
        <dbReference type="PROSITE" id="PS50097"/>
    </source>
</evidence>
<dbReference type="PANTHER" id="PTHR22743">
    <property type="entry name" value="MEPRIN/TRAF-LIKE MATH FAMILY-C.ELEGANS"/>
    <property type="match status" value="1"/>
</dbReference>
<organism evidence="4">
    <name type="scientific">Caenorhabditis brenneri</name>
    <name type="common">Nematode worm</name>
    <dbReference type="NCBI Taxonomy" id="135651"/>
    <lineage>
        <taxon>Eukaryota</taxon>
        <taxon>Metazoa</taxon>
        <taxon>Ecdysozoa</taxon>
        <taxon>Nematoda</taxon>
        <taxon>Chromadorea</taxon>
        <taxon>Rhabditida</taxon>
        <taxon>Rhabditina</taxon>
        <taxon>Rhabditomorpha</taxon>
        <taxon>Rhabditoidea</taxon>
        <taxon>Rhabditidae</taxon>
        <taxon>Peloderinae</taxon>
        <taxon>Caenorhabditis</taxon>
    </lineage>
</organism>
<protein>
    <recommendedName>
        <fullName evidence="2">BTB domain-containing protein</fullName>
    </recommendedName>
</protein>
<evidence type="ECO:0000313" key="3">
    <source>
        <dbReference type="EMBL" id="EGT44515.1"/>
    </source>
</evidence>
<evidence type="ECO:0000256" key="1">
    <source>
        <dbReference type="SAM" id="MobiDB-lite"/>
    </source>
</evidence>
<evidence type="ECO:0000313" key="4">
    <source>
        <dbReference type="Proteomes" id="UP000008068"/>
    </source>
</evidence>
<dbReference type="InterPro" id="IPR000210">
    <property type="entry name" value="BTB/POZ_dom"/>
</dbReference>
<proteinExistence type="predicted"/>
<keyword evidence="4" id="KW-1185">Reference proteome</keyword>
<sequence>MSVESSRKRAGGEKSEEDPPRKIASDECVELALSLADYLESPVLEDICIEFLSKESEYSKEEQFALGDKHNSMKLITQLCSDVKDSYELHEIVPVDINSLKSSTKTIVLQKSFELLGHRKPPAPPLSQQKETVFESMVEDFIDQAAVVNHHGRILAEQAFLLDQHVFMNDLITDAPQLIKELIEQDSRIPILANQFQKAVNQIEKNAIQAQNQVIHRKNYIMCLEISLANHQDLRAGSERFINILLESLKNFPYLISRGKRTENIALRNHEAGEKTIDVQYRNITREFEERGLPEGELSHQKSWLQLLTNLKDHSVKYFSRNIHNVQLPDGLRQIPREINFGLLGEFVSNVRQYFYNIRLQPAVIPARNEPAQAAPHPEGEHQNDGDGLNEDSIRLNFRQGSGEPTRKRAGREEPGEDPPRKIASGQLDETDSNQKDVVIIVEGQKFSCKKEELSRTSKYFEKMFNLKGLPRRMDSNGTIEMALSLADYLESPVLEERCIEFLSLESEYSKEEQFALGDKHNSMRLITQICSDIKDSYELHEIVPVDINSLKSNTKTIVLQKSFELLGHRTPPAPSLPQQKEALFETMVDDFIDQAAVVNHHGRILAEQAFLLDQHVFMDDSITDAPRLIKELIEQDSRIPILTS</sequence>
<dbReference type="AlphaFoldDB" id="G0MUX6"/>
<dbReference type="InParanoid" id="G0MUX6"/>
<dbReference type="InterPro" id="IPR011333">
    <property type="entry name" value="SKP1/BTB/POZ_sf"/>
</dbReference>
<feature type="compositionally biased region" description="Basic and acidic residues" evidence="1">
    <location>
        <begin position="405"/>
        <end position="421"/>
    </location>
</feature>
<dbReference type="HOGENOM" id="CLU_424676_0_0_1"/>
<dbReference type="PROSITE" id="PS50097">
    <property type="entry name" value="BTB"/>
    <property type="match status" value="1"/>
</dbReference>
<dbReference type="PANTHER" id="PTHR22743:SF165">
    <property type="entry name" value="BTB AND MATH DOMAIN CONTAINING-RELATED"/>
    <property type="match status" value="1"/>
</dbReference>
<gene>
    <name evidence="3" type="ORF">CAEBREN_13807</name>
</gene>
<feature type="region of interest" description="Disordered" evidence="1">
    <location>
        <begin position="370"/>
        <end position="430"/>
    </location>
</feature>
<dbReference type="SUPFAM" id="SSF54695">
    <property type="entry name" value="POZ domain"/>
    <property type="match status" value="1"/>
</dbReference>
<dbReference type="Proteomes" id="UP000008068">
    <property type="component" value="Unassembled WGS sequence"/>
</dbReference>
<name>G0MUX6_CAEBE</name>
<accession>G0MUX6</accession>
<feature type="region of interest" description="Disordered" evidence="1">
    <location>
        <begin position="1"/>
        <end position="22"/>
    </location>
</feature>
<feature type="domain" description="BTB" evidence="2">
    <location>
        <begin position="436"/>
        <end position="466"/>
    </location>
</feature>